<gene>
    <name evidence="3" type="ORF">NS220_08790</name>
</gene>
<proteinExistence type="predicted"/>
<dbReference type="InterPro" id="IPR000835">
    <property type="entry name" value="HTH_MarR-typ"/>
</dbReference>
<dbReference type="AlphaFoldDB" id="A0A147EXC1"/>
<dbReference type="RefSeq" id="WP_058623690.1">
    <property type="nucleotide sequence ID" value="NZ_LDRT01000051.1"/>
</dbReference>
<dbReference type="SMART" id="SM00347">
    <property type="entry name" value="HTH_MARR"/>
    <property type="match status" value="1"/>
</dbReference>
<organism evidence="3 4">
    <name type="scientific">Microbacterium testaceum</name>
    <name type="common">Aureobacterium testaceum</name>
    <name type="synonym">Brevibacterium testaceum</name>
    <dbReference type="NCBI Taxonomy" id="2033"/>
    <lineage>
        <taxon>Bacteria</taxon>
        <taxon>Bacillati</taxon>
        <taxon>Actinomycetota</taxon>
        <taxon>Actinomycetes</taxon>
        <taxon>Micrococcales</taxon>
        <taxon>Microbacteriaceae</taxon>
        <taxon>Microbacterium</taxon>
    </lineage>
</organism>
<evidence type="ECO:0000313" key="4">
    <source>
        <dbReference type="Proteomes" id="UP000075025"/>
    </source>
</evidence>
<dbReference type="Proteomes" id="UP000075025">
    <property type="component" value="Unassembled WGS sequence"/>
</dbReference>
<sequence>MQEEAEGLSYRTALAEALSELVSLWWSPSVRRVLVDAAGEELGVTEARIVWELGRRRHLRPGELATLLDIGAPSVSKATVKLRQRGLVIAGTDAADSRMRPIRLSPAGIAAARRLYDIGDTLVSRVVSGWDEREVATFAAHVMRFLREATPLTKQEAWDIDGQDESAGVPPADPATDDGSNKPEFRG</sequence>
<dbReference type="Gene3D" id="1.10.10.10">
    <property type="entry name" value="Winged helix-like DNA-binding domain superfamily/Winged helix DNA-binding domain"/>
    <property type="match status" value="1"/>
</dbReference>
<feature type="domain" description="HTH marR-type" evidence="2">
    <location>
        <begin position="11"/>
        <end position="147"/>
    </location>
</feature>
<dbReference type="EMBL" id="LDRT01000051">
    <property type="protein sequence ID" value="KTR94579.1"/>
    <property type="molecule type" value="Genomic_DNA"/>
</dbReference>
<comment type="caution">
    <text evidence="3">The sequence shown here is derived from an EMBL/GenBank/DDBJ whole genome shotgun (WGS) entry which is preliminary data.</text>
</comment>
<feature type="region of interest" description="Disordered" evidence="1">
    <location>
        <begin position="156"/>
        <end position="187"/>
    </location>
</feature>
<evidence type="ECO:0000256" key="1">
    <source>
        <dbReference type="SAM" id="MobiDB-lite"/>
    </source>
</evidence>
<protein>
    <recommendedName>
        <fullName evidence="2">HTH marR-type domain-containing protein</fullName>
    </recommendedName>
</protein>
<dbReference type="InterPro" id="IPR036388">
    <property type="entry name" value="WH-like_DNA-bd_sf"/>
</dbReference>
<dbReference type="GO" id="GO:0003700">
    <property type="term" value="F:DNA-binding transcription factor activity"/>
    <property type="evidence" value="ECO:0007669"/>
    <property type="project" value="InterPro"/>
</dbReference>
<dbReference type="InterPro" id="IPR036390">
    <property type="entry name" value="WH_DNA-bd_sf"/>
</dbReference>
<accession>A0A147EXC1</accession>
<evidence type="ECO:0000313" key="3">
    <source>
        <dbReference type="EMBL" id="KTR94579.1"/>
    </source>
</evidence>
<dbReference type="PATRIC" id="fig|2033.6.peg.2851"/>
<dbReference type="SUPFAM" id="SSF46785">
    <property type="entry name" value="Winged helix' DNA-binding domain"/>
    <property type="match status" value="1"/>
</dbReference>
<evidence type="ECO:0000259" key="2">
    <source>
        <dbReference type="PROSITE" id="PS50995"/>
    </source>
</evidence>
<dbReference type="PROSITE" id="PS50995">
    <property type="entry name" value="HTH_MARR_2"/>
    <property type="match status" value="1"/>
</dbReference>
<dbReference type="Pfam" id="PF12802">
    <property type="entry name" value="MarR_2"/>
    <property type="match status" value="1"/>
</dbReference>
<dbReference type="OrthoDB" id="5065656at2"/>
<name>A0A147EXC1_MICTE</name>
<reference evidence="3 4" key="1">
    <citation type="journal article" date="2016" name="Front. Microbiol.">
        <title>Genomic Resource of Rice Seed Associated Bacteria.</title>
        <authorList>
            <person name="Midha S."/>
            <person name="Bansal K."/>
            <person name="Sharma S."/>
            <person name="Kumar N."/>
            <person name="Patil P.P."/>
            <person name="Chaudhry V."/>
            <person name="Patil P.B."/>
        </authorList>
    </citation>
    <scope>NUCLEOTIDE SEQUENCE [LARGE SCALE GENOMIC DNA]</scope>
    <source>
        <strain evidence="3 4">NS220</strain>
    </source>
</reference>